<dbReference type="AlphaFoldDB" id="A0A402A5W6"/>
<dbReference type="EMBL" id="BIFR01000001">
    <property type="protein sequence ID" value="GCE14405.1"/>
    <property type="molecule type" value="Genomic_DNA"/>
</dbReference>
<protein>
    <submittedName>
        <fullName evidence="1">Uncharacterized protein</fullName>
    </submittedName>
</protein>
<proteinExistence type="predicted"/>
<keyword evidence="2" id="KW-1185">Reference proteome</keyword>
<dbReference type="RefSeq" id="WP_126581816.1">
    <property type="nucleotide sequence ID" value="NZ_BIFR01000001.1"/>
</dbReference>
<reference evidence="2" key="1">
    <citation type="submission" date="2018-12" db="EMBL/GenBank/DDBJ databases">
        <title>Tengunoibacter tsumagoiensis gen. nov., sp. nov., Dictyobacter kobayashii sp. nov., D. alpinus sp. nov., and D. joshuensis sp. nov. and description of Dictyobacteraceae fam. nov. within the order Ktedonobacterales isolated from Tengu-no-mugimeshi.</title>
        <authorList>
            <person name="Wang C.M."/>
            <person name="Zheng Y."/>
            <person name="Sakai Y."/>
            <person name="Toyoda A."/>
            <person name="Minakuchi Y."/>
            <person name="Abe K."/>
            <person name="Yokota A."/>
            <person name="Yabe S."/>
        </authorList>
    </citation>
    <scope>NUCLEOTIDE SEQUENCE [LARGE SCALE GENOMIC DNA]</scope>
    <source>
        <strain evidence="2">Uno3</strain>
    </source>
</reference>
<accession>A0A402A5W6</accession>
<organism evidence="1 2">
    <name type="scientific">Tengunoibacter tsumagoiensis</name>
    <dbReference type="NCBI Taxonomy" id="2014871"/>
    <lineage>
        <taxon>Bacteria</taxon>
        <taxon>Bacillati</taxon>
        <taxon>Chloroflexota</taxon>
        <taxon>Ktedonobacteria</taxon>
        <taxon>Ktedonobacterales</taxon>
        <taxon>Dictyobacteraceae</taxon>
        <taxon>Tengunoibacter</taxon>
    </lineage>
</organism>
<evidence type="ECO:0000313" key="2">
    <source>
        <dbReference type="Proteomes" id="UP000287352"/>
    </source>
</evidence>
<dbReference type="OrthoDB" id="164984at2"/>
<evidence type="ECO:0000313" key="1">
    <source>
        <dbReference type="EMBL" id="GCE14405.1"/>
    </source>
</evidence>
<gene>
    <name evidence="1" type="ORF">KTT_42640</name>
</gene>
<name>A0A402A5W6_9CHLR</name>
<sequence length="89" mass="10088">MQNGKFDPQHEHENLSEIWQELLGRRVPQVPSGEENLPVLEADPWSNLAHDQGVEVVDLQSVQLRISDQEVEKMLQMMQEQAAQDGKGA</sequence>
<comment type="caution">
    <text evidence="1">The sequence shown here is derived from an EMBL/GenBank/DDBJ whole genome shotgun (WGS) entry which is preliminary data.</text>
</comment>
<dbReference type="Proteomes" id="UP000287352">
    <property type="component" value="Unassembled WGS sequence"/>
</dbReference>